<keyword evidence="2 4" id="KW-0863">Zinc-finger</keyword>
<evidence type="ECO:0000313" key="10">
    <source>
        <dbReference type="Proteomes" id="UP000009168"/>
    </source>
</evidence>
<dbReference type="InterPro" id="IPR052788">
    <property type="entry name" value="RING-type_E3_ligase_ATL"/>
</dbReference>
<dbReference type="SMART" id="SM00184">
    <property type="entry name" value="RING"/>
    <property type="match status" value="1"/>
</dbReference>
<keyword evidence="1" id="KW-0479">Metal-binding</keyword>
<feature type="transmembrane region" description="Helical" evidence="6">
    <location>
        <begin position="1062"/>
        <end position="1084"/>
    </location>
</feature>
<dbReference type="KEGG" id="tet:TTHERM_01084180"/>
<feature type="compositionally biased region" description="Low complexity" evidence="5">
    <location>
        <begin position="776"/>
        <end position="799"/>
    </location>
</feature>
<feature type="signal peptide" evidence="7">
    <location>
        <begin position="1"/>
        <end position="21"/>
    </location>
</feature>
<protein>
    <submittedName>
        <fullName evidence="9">C3HC4 type (RING finger) zinc finger protein</fullName>
    </submittedName>
</protein>
<dbReference type="Pfam" id="PF13639">
    <property type="entry name" value="zf-RING_2"/>
    <property type="match status" value="1"/>
</dbReference>
<proteinExistence type="predicted"/>
<feature type="domain" description="RING-type" evidence="8">
    <location>
        <begin position="1147"/>
        <end position="1191"/>
    </location>
</feature>
<dbReference type="eggNOG" id="ENOG502SYMF">
    <property type="taxonomic scope" value="Eukaryota"/>
</dbReference>
<evidence type="ECO:0000313" key="9">
    <source>
        <dbReference type="EMBL" id="EAR82751.2"/>
    </source>
</evidence>
<dbReference type="STRING" id="312017.Q22BU9"/>
<dbReference type="Gene3D" id="3.30.40.10">
    <property type="entry name" value="Zinc/RING finger domain, C3HC4 (zinc finger)"/>
    <property type="match status" value="1"/>
</dbReference>
<dbReference type="HOGENOM" id="CLU_267592_0_0_1"/>
<feature type="region of interest" description="Disordered" evidence="5">
    <location>
        <begin position="217"/>
        <end position="250"/>
    </location>
</feature>
<dbReference type="PANTHER" id="PTHR45798">
    <property type="entry name" value="RING-H2 FINGER PROTEIN ATL61-RELATED-RELATED"/>
    <property type="match status" value="1"/>
</dbReference>
<feature type="chain" id="PRO_5004200847" evidence="7">
    <location>
        <begin position="22"/>
        <end position="1270"/>
    </location>
</feature>
<dbReference type="AlphaFoldDB" id="Q22BU9"/>
<gene>
    <name evidence="9" type="ORF">TTHERM_01084180</name>
</gene>
<feature type="compositionally biased region" description="Basic and acidic residues" evidence="5">
    <location>
        <begin position="764"/>
        <end position="775"/>
    </location>
</feature>
<reference evidence="10" key="1">
    <citation type="journal article" date="2006" name="PLoS Biol.">
        <title>Macronuclear genome sequence of the ciliate Tetrahymena thermophila, a model eukaryote.</title>
        <authorList>
            <person name="Eisen J.A."/>
            <person name="Coyne R.S."/>
            <person name="Wu M."/>
            <person name="Wu D."/>
            <person name="Thiagarajan M."/>
            <person name="Wortman J.R."/>
            <person name="Badger J.H."/>
            <person name="Ren Q."/>
            <person name="Amedeo P."/>
            <person name="Jones K.M."/>
            <person name="Tallon L.J."/>
            <person name="Delcher A.L."/>
            <person name="Salzberg S.L."/>
            <person name="Silva J.C."/>
            <person name="Haas B.J."/>
            <person name="Majoros W.H."/>
            <person name="Farzad M."/>
            <person name="Carlton J.M."/>
            <person name="Smith R.K. Jr."/>
            <person name="Garg J."/>
            <person name="Pearlman R.E."/>
            <person name="Karrer K.M."/>
            <person name="Sun L."/>
            <person name="Manning G."/>
            <person name="Elde N.C."/>
            <person name="Turkewitz A.P."/>
            <person name="Asai D.J."/>
            <person name="Wilkes D.E."/>
            <person name="Wang Y."/>
            <person name="Cai H."/>
            <person name="Collins K."/>
            <person name="Stewart B.A."/>
            <person name="Lee S.R."/>
            <person name="Wilamowska K."/>
            <person name="Weinberg Z."/>
            <person name="Ruzzo W.L."/>
            <person name="Wloga D."/>
            <person name="Gaertig J."/>
            <person name="Frankel J."/>
            <person name="Tsao C.-C."/>
            <person name="Gorovsky M.A."/>
            <person name="Keeling P.J."/>
            <person name="Waller R.F."/>
            <person name="Patron N.J."/>
            <person name="Cherry J.M."/>
            <person name="Stover N.A."/>
            <person name="Krieger C.J."/>
            <person name="del Toro C."/>
            <person name="Ryder H.F."/>
            <person name="Williamson S.C."/>
            <person name="Barbeau R.A."/>
            <person name="Hamilton E.P."/>
            <person name="Orias E."/>
        </authorList>
    </citation>
    <scope>NUCLEOTIDE SEQUENCE [LARGE SCALE GENOMIC DNA]</scope>
    <source>
        <strain evidence="10">SB210</strain>
    </source>
</reference>
<name>Q22BU9_TETTS</name>
<keyword evidence="7" id="KW-0732">Signal</keyword>
<feature type="region of interest" description="Disordered" evidence="5">
    <location>
        <begin position="752"/>
        <end position="807"/>
    </location>
</feature>
<feature type="compositionally biased region" description="Low complexity" evidence="5">
    <location>
        <begin position="1211"/>
        <end position="1230"/>
    </location>
</feature>
<keyword evidence="6" id="KW-1133">Transmembrane helix</keyword>
<keyword evidence="6" id="KW-0472">Membrane</keyword>
<keyword evidence="6" id="KW-0812">Transmembrane</keyword>
<dbReference type="PANTHER" id="PTHR45798:SF97">
    <property type="entry name" value="ALCOHOL-SENSITIVE RING FINGER PROTEIN 1"/>
    <property type="match status" value="1"/>
</dbReference>
<sequence length="1270" mass="148603">MYSLSYSLLLLIFFYTNFIFGQEKVDIKPIQINQIYLKSPDQLFYSNNTIYYHSIEQKYYPSRNQCLSSYNKQLKLIEESEDFDKDLICTPQNFNQTNLLKKCLIHADSTYTSLECHNKLFFILNKDMIEGIKQVQMPTNYTQNATEKGYYKLRISDYISSTQNILKISQSGYQTCYITPTFLQCLQQMEDGIFRPKDPLYIMEDQNSLSKLNNNLTRNLSDENTTSQDIQPESVLREDNSTQQSQSQKDKRKILTFGSISYQSNKSIILIVPTQSPDEDLHFISIHTEKSFYAFECQQSDIQFSTSQINFNMKTNKILDVQLVLNKQRGSVNAFLVTNSGIWIFEIQINFYQKTIMHFVSKIDTKIDIFSINRNIITIFNRKQSQISIYRLLEFSQKVQFVTSIDDAIISTSPKNSTLQETQNDLNSTSNQIDEQQNDFILRVFTDQSESKINKFRPAQYLIFLVNSKLKIQTIISLSEFQKSQKYLTPLHSIIQQNVDIQINFQINSDDFKNFTLAKEEIEYNKVSENEKSSEYIVDLQYIKDSTSKSYIIFSSNHAIYLLPICFPNNQLFIDETDVITSYTYNGCIPCEFSTYSKNINQQQCLKINNNSQRIYDQYAKYSTFELINMQDNCISQELKGPQCQTCTEFQKSYLPNEQNIKLIDQTMNQQFGQTVCQYQCEEKNSNQNYIKGTIQEEFQDNTQRRKLKINSLKQIYEVEISQNSQNYENQNNLEETLNYAAQANKTQQSFNLYIRDSPNNKIRKLDDAKDKATKENQFNKNKENQQNNQNNDQNSPDSQSEKELKNTATECIEKQSELEYNNFCSKFKDCYSCSYHPFCIFNPIERKCQKLNNYKQPTMTNFQQFMIQNFSESSKTLLDYQKYEYCNVIKHQKVCPFSQNINKYRGEFLFYKNQKKKDSKQLGDNKEGIEIKTQDGDGAEYDQVEQFQVCSWYVNTDKSYQDFDYEIKIYLDEGFIQGKDSLQATVGICHSYESEIQGERSNSEPCKLTKMPMTLNQSTTKWIKFGGGKFRFVLQFMEKAQIDVSKISITFMPVTNHDKQLIVVICIIVIISIFFLLIILLIFKNKILYCIRVKFNTLYFLDWEDNTELNNITIKQIIKRLEKQKLLKLHSKSSYHTDNQYHHTECSICLVDFKQADPLYVLVCSHIFHQHCFEEWVKVQFNPVTCPNCKISLNNNAFTLIEMQKQNKLQNKNAASTSQNQSQSQNSSAVPEQISIEMENNGLQVANNNDSAEGQEIEHLINANTIFIS</sequence>
<evidence type="ECO:0000256" key="7">
    <source>
        <dbReference type="SAM" id="SignalP"/>
    </source>
</evidence>
<evidence type="ECO:0000256" key="2">
    <source>
        <dbReference type="ARBA" id="ARBA00022771"/>
    </source>
</evidence>
<dbReference type="SUPFAM" id="SSF57850">
    <property type="entry name" value="RING/U-box"/>
    <property type="match status" value="1"/>
</dbReference>
<evidence type="ECO:0000256" key="3">
    <source>
        <dbReference type="ARBA" id="ARBA00022833"/>
    </source>
</evidence>
<evidence type="ECO:0000256" key="4">
    <source>
        <dbReference type="PROSITE-ProRule" id="PRU00175"/>
    </source>
</evidence>
<evidence type="ECO:0000259" key="8">
    <source>
        <dbReference type="PROSITE" id="PS50089"/>
    </source>
</evidence>
<dbReference type="GeneID" id="7842195"/>
<feature type="region of interest" description="Disordered" evidence="5">
    <location>
        <begin position="1210"/>
        <end position="1232"/>
    </location>
</feature>
<evidence type="ECO:0000256" key="5">
    <source>
        <dbReference type="SAM" id="MobiDB-lite"/>
    </source>
</evidence>
<feature type="compositionally biased region" description="Polar residues" evidence="5">
    <location>
        <begin position="217"/>
        <end position="231"/>
    </location>
</feature>
<evidence type="ECO:0000256" key="6">
    <source>
        <dbReference type="SAM" id="Phobius"/>
    </source>
</evidence>
<dbReference type="InParanoid" id="Q22BU9"/>
<dbReference type="GO" id="GO:0008270">
    <property type="term" value="F:zinc ion binding"/>
    <property type="evidence" value="ECO:0007669"/>
    <property type="project" value="UniProtKB-KW"/>
</dbReference>
<dbReference type="RefSeq" id="XP_001030414.2">
    <property type="nucleotide sequence ID" value="XM_001030414.2"/>
</dbReference>
<keyword evidence="3" id="KW-0862">Zinc</keyword>
<evidence type="ECO:0000256" key="1">
    <source>
        <dbReference type="ARBA" id="ARBA00022723"/>
    </source>
</evidence>
<dbReference type="CDD" id="cd16448">
    <property type="entry name" value="RING-H2"/>
    <property type="match status" value="1"/>
</dbReference>
<dbReference type="Proteomes" id="UP000009168">
    <property type="component" value="Unassembled WGS sequence"/>
</dbReference>
<dbReference type="EMBL" id="GG662531">
    <property type="protein sequence ID" value="EAR82751.2"/>
    <property type="molecule type" value="Genomic_DNA"/>
</dbReference>
<dbReference type="PROSITE" id="PS50089">
    <property type="entry name" value="ZF_RING_2"/>
    <property type="match status" value="1"/>
</dbReference>
<accession>Q22BU9</accession>
<dbReference type="InterPro" id="IPR001841">
    <property type="entry name" value="Znf_RING"/>
</dbReference>
<keyword evidence="10" id="KW-1185">Reference proteome</keyword>
<dbReference type="InterPro" id="IPR013083">
    <property type="entry name" value="Znf_RING/FYVE/PHD"/>
</dbReference>
<organism evidence="9 10">
    <name type="scientific">Tetrahymena thermophila (strain SB210)</name>
    <dbReference type="NCBI Taxonomy" id="312017"/>
    <lineage>
        <taxon>Eukaryota</taxon>
        <taxon>Sar</taxon>
        <taxon>Alveolata</taxon>
        <taxon>Ciliophora</taxon>
        <taxon>Intramacronucleata</taxon>
        <taxon>Oligohymenophorea</taxon>
        <taxon>Hymenostomatida</taxon>
        <taxon>Tetrahymenina</taxon>
        <taxon>Tetrahymenidae</taxon>
        <taxon>Tetrahymena</taxon>
    </lineage>
</organism>
<dbReference type="OrthoDB" id="9984778at2759"/>